<evidence type="ECO:0000313" key="15">
    <source>
        <dbReference type="Proteomes" id="UP000001929"/>
    </source>
</evidence>
<dbReference type="InterPro" id="IPR037066">
    <property type="entry name" value="Plug_dom_sf"/>
</dbReference>
<dbReference type="PATRIC" id="fig|269796.9.peg.3335"/>
<dbReference type="Pfam" id="PF00593">
    <property type="entry name" value="TonB_dep_Rec_b-barrel"/>
    <property type="match status" value="1"/>
</dbReference>
<dbReference type="Gene3D" id="2.170.130.10">
    <property type="entry name" value="TonB-dependent receptor, plug domain"/>
    <property type="match status" value="1"/>
</dbReference>
<dbReference type="GO" id="GO:0009279">
    <property type="term" value="C:cell outer membrane"/>
    <property type="evidence" value="ECO:0007669"/>
    <property type="project" value="UniProtKB-SubCell"/>
</dbReference>
<evidence type="ECO:0000256" key="10">
    <source>
        <dbReference type="PROSITE-ProRule" id="PRU01360"/>
    </source>
</evidence>
<evidence type="ECO:0000256" key="9">
    <source>
        <dbReference type="ARBA" id="ARBA00023237"/>
    </source>
</evidence>
<evidence type="ECO:0000256" key="8">
    <source>
        <dbReference type="ARBA" id="ARBA00023170"/>
    </source>
</evidence>
<dbReference type="Proteomes" id="UP000001929">
    <property type="component" value="Chromosome"/>
</dbReference>
<evidence type="ECO:0000256" key="1">
    <source>
        <dbReference type="ARBA" id="ARBA00004571"/>
    </source>
</evidence>
<evidence type="ECO:0000259" key="13">
    <source>
        <dbReference type="Pfam" id="PF07715"/>
    </source>
</evidence>
<keyword evidence="2 10" id="KW-0813">Transport</keyword>
<dbReference type="HOGENOM" id="CLU_008287_8_2_5"/>
<sequence length="654" mass="71453">MKGIAMSLLAVGTVVAGGASPSEASVFELGEILVSAPGERGEAASDTVRGEEMRAHDAQTVSQAIDRVPGVTLSRGGARNEEMVSVRGFTLRQVPVLIDGIPVYVPYDGNVDLGRFTTFDLSKIEVAKDGGSVLTGPNALGGVINLVTRKPTKALEGELESGVRFGDGGYNGAYSAFSAGSRQDLGWVQGSGSWSKLEGFSLADGVSGRDENGGYRGNSAAEDVKLNLKAAITPRDDDEYALNLIYQHGEKGNPPYMGDDRSVTSRYWQWPKWDKRSLYWLSRTGLSESWSLKTRAYYDSFVNRLKAFDDKDYDTQARASSFTSYYDDYSVGGSSEVGGDLAEWSTLKLAAHFKQDVHREHNAGEPTRTDIDNTWSFGAEHTAHVTRDLDLITGLSYDWRDTQKAEDYQNKAITDFPLTSSDAVNWQIKGVYRYSDTGALHASMAYKSRFPTLKDRYSYRMGRGLPNASLEAERAATYELGVEQTLFGNTRIDASVFHSAISDAIESVALTRNVSQMQNVGDAIHQGLELGIQTTVLPRTELGVSYTLLNAQNEKSAIHVTDAPRHKGVIYGAYALTDALSVRPSVTLASERYSDTAGTKVDGYVISDLAVRYDVTEAISLEAGVNNILDTRYELSEGYPEEGRNYFLKGKVTF</sequence>
<protein>
    <submittedName>
        <fullName evidence="14">TonB-dependent receptor</fullName>
    </submittedName>
</protein>
<dbReference type="SUPFAM" id="SSF56935">
    <property type="entry name" value="Porins"/>
    <property type="match status" value="1"/>
</dbReference>
<dbReference type="PANTHER" id="PTHR30069:SF29">
    <property type="entry name" value="HEMOGLOBIN AND HEMOGLOBIN-HAPTOGLOBIN-BINDING PROTEIN 1-RELATED"/>
    <property type="match status" value="1"/>
</dbReference>
<dbReference type="Gene3D" id="2.40.170.20">
    <property type="entry name" value="TonB-dependent receptor, beta-barrel domain"/>
    <property type="match status" value="1"/>
</dbReference>
<dbReference type="EnsemblBacteria" id="ABC24015">
    <property type="protein sequence ID" value="ABC24015"/>
    <property type="gene ID" value="Rru_A3220"/>
</dbReference>
<dbReference type="PROSITE" id="PS52016">
    <property type="entry name" value="TONB_DEPENDENT_REC_3"/>
    <property type="match status" value="1"/>
</dbReference>
<keyword evidence="7 10" id="KW-0472">Membrane</keyword>
<dbReference type="PANTHER" id="PTHR30069">
    <property type="entry name" value="TONB-DEPENDENT OUTER MEMBRANE RECEPTOR"/>
    <property type="match status" value="1"/>
</dbReference>
<keyword evidence="5" id="KW-0732">Signal</keyword>
<accession>Q2RPD0</accession>
<dbReference type="InterPro" id="IPR012910">
    <property type="entry name" value="Plug_dom"/>
</dbReference>
<dbReference type="KEGG" id="rru:Rru_A3220"/>
<dbReference type="PhylomeDB" id="Q2RPD0"/>
<evidence type="ECO:0000256" key="5">
    <source>
        <dbReference type="ARBA" id="ARBA00022729"/>
    </source>
</evidence>
<feature type="domain" description="TonB-dependent receptor-like beta-barrel" evidence="12">
    <location>
        <begin position="241"/>
        <end position="628"/>
    </location>
</feature>
<keyword evidence="9 10" id="KW-0998">Cell outer membrane</keyword>
<dbReference type="InterPro" id="IPR036942">
    <property type="entry name" value="Beta-barrel_TonB_sf"/>
</dbReference>
<evidence type="ECO:0000256" key="3">
    <source>
        <dbReference type="ARBA" id="ARBA00022452"/>
    </source>
</evidence>
<dbReference type="InterPro" id="IPR039426">
    <property type="entry name" value="TonB-dep_rcpt-like"/>
</dbReference>
<dbReference type="GO" id="GO:0044718">
    <property type="term" value="P:siderophore transmembrane transport"/>
    <property type="evidence" value="ECO:0007669"/>
    <property type="project" value="TreeGrafter"/>
</dbReference>
<dbReference type="CDD" id="cd01347">
    <property type="entry name" value="ligand_gated_channel"/>
    <property type="match status" value="1"/>
</dbReference>
<dbReference type="GO" id="GO:0015344">
    <property type="term" value="F:siderophore uptake transmembrane transporter activity"/>
    <property type="evidence" value="ECO:0007669"/>
    <property type="project" value="TreeGrafter"/>
</dbReference>
<keyword evidence="8 14" id="KW-0675">Receptor</keyword>
<name>Q2RPD0_RHORT</name>
<gene>
    <name evidence="14" type="ordered locus">Rru_A3220</name>
</gene>
<evidence type="ECO:0000256" key="11">
    <source>
        <dbReference type="RuleBase" id="RU003357"/>
    </source>
</evidence>
<dbReference type="InterPro" id="IPR000531">
    <property type="entry name" value="Beta-barrel_TonB"/>
</dbReference>
<keyword evidence="3 10" id="KW-1134">Transmembrane beta strand</keyword>
<keyword evidence="4 10" id="KW-0812">Transmembrane</keyword>
<comment type="subcellular location">
    <subcellularLocation>
        <location evidence="1 10">Cell outer membrane</location>
        <topology evidence="1 10">Multi-pass membrane protein</topology>
    </subcellularLocation>
</comment>
<evidence type="ECO:0000256" key="7">
    <source>
        <dbReference type="ARBA" id="ARBA00023136"/>
    </source>
</evidence>
<reference evidence="14 15" key="1">
    <citation type="journal article" date="2011" name="Stand. Genomic Sci.">
        <title>Complete genome sequence of Rhodospirillum rubrum type strain (S1).</title>
        <authorList>
            <person name="Munk A.C."/>
            <person name="Copeland A."/>
            <person name="Lucas S."/>
            <person name="Lapidus A."/>
            <person name="Del Rio T.G."/>
            <person name="Barry K."/>
            <person name="Detter J.C."/>
            <person name="Hammon N."/>
            <person name="Israni S."/>
            <person name="Pitluck S."/>
            <person name="Brettin T."/>
            <person name="Bruce D."/>
            <person name="Han C."/>
            <person name="Tapia R."/>
            <person name="Gilna P."/>
            <person name="Schmutz J."/>
            <person name="Larimer F."/>
            <person name="Land M."/>
            <person name="Kyrpides N.C."/>
            <person name="Mavromatis K."/>
            <person name="Richardson P."/>
            <person name="Rohde M."/>
            <person name="Goker M."/>
            <person name="Klenk H.P."/>
            <person name="Zhang Y."/>
            <person name="Roberts G.P."/>
            <person name="Reslewic S."/>
            <person name="Schwartz D.C."/>
        </authorList>
    </citation>
    <scope>NUCLEOTIDE SEQUENCE [LARGE SCALE GENOMIC DNA]</scope>
    <source>
        <strain evidence="15">ATCC 11170 / ATH 1.1.1 / DSM 467 / LMG 4362 / NCIMB 8255 / S1</strain>
    </source>
</reference>
<proteinExistence type="inferred from homology"/>
<evidence type="ECO:0000256" key="2">
    <source>
        <dbReference type="ARBA" id="ARBA00022448"/>
    </source>
</evidence>
<keyword evidence="6 11" id="KW-0798">TonB box</keyword>
<dbReference type="AlphaFoldDB" id="Q2RPD0"/>
<evidence type="ECO:0000256" key="6">
    <source>
        <dbReference type="ARBA" id="ARBA00023077"/>
    </source>
</evidence>
<comment type="similarity">
    <text evidence="10 11">Belongs to the TonB-dependent receptor family.</text>
</comment>
<dbReference type="STRING" id="269796.Rru_A3220"/>
<dbReference type="eggNOG" id="COG4771">
    <property type="taxonomic scope" value="Bacteria"/>
</dbReference>
<dbReference type="Pfam" id="PF07715">
    <property type="entry name" value="Plug"/>
    <property type="match status" value="1"/>
</dbReference>
<evidence type="ECO:0000313" key="14">
    <source>
        <dbReference type="EMBL" id="ABC24015.1"/>
    </source>
</evidence>
<evidence type="ECO:0000259" key="12">
    <source>
        <dbReference type="Pfam" id="PF00593"/>
    </source>
</evidence>
<evidence type="ECO:0000256" key="4">
    <source>
        <dbReference type="ARBA" id="ARBA00022692"/>
    </source>
</evidence>
<feature type="domain" description="TonB-dependent receptor plug" evidence="13">
    <location>
        <begin position="44"/>
        <end position="143"/>
    </location>
</feature>
<dbReference type="EMBL" id="CP000230">
    <property type="protein sequence ID" value="ABC24015.1"/>
    <property type="molecule type" value="Genomic_DNA"/>
</dbReference>
<keyword evidence="15" id="KW-1185">Reference proteome</keyword>
<organism evidence="14 15">
    <name type="scientific">Rhodospirillum rubrum (strain ATCC 11170 / ATH 1.1.1 / DSM 467 / LMG 4362 / NCIMB 8255 / S1)</name>
    <dbReference type="NCBI Taxonomy" id="269796"/>
    <lineage>
        <taxon>Bacteria</taxon>
        <taxon>Pseudomonadati</taxon>
        <taxon>Pseudomonadota</taxon>
        <taxon>Alphaproteobacteria</taxon>
        <taxon>Rhodospirillales</taxon>
        <taxon>Rhodospirillaceae</taxon>
        <taxon>Rhodospirillum</taxon>
    </lineage>
</organism>